<dbReference type="Proteomes" id="UP001374535">
    <property type="component" value="Chromosome 9"/>
</dbReference>
<sequence>KTLSSKWVRGESERHGGGCEGLGTPIGNSEPPFNMGFMSHCGWNSCTETFSMGMTIATWHIHSDQPRNATLVTEVLKVGLVVKDWSQRNASVIASNVENCVRRLMQTTEGEEMREREREQ</sequence>
<accession>A0AAQ3MS65</accession>
<dbReference type="SUPFAM" id="SSF53756">
    <property type="entry name" value="UDP-Glycosyltransferase/glycogen phosphorylase"/>
    <property type="match status" value="1"/>
</dbReference>
<evidence type="ECO:0000256" key="1">
    <source>
        <dbReference type="SAM" id="MobiDB-lite"/>
    </source>
</evidence>
<evidence type="ECO:0008006" key="4">
    <source>
        <dbReference type="Google" id="ProtNLM"/>
    </source>
</evidence>
<proteinExistence type="predicted"/>
<dbReference type="GO" id="GO:0008194">
    <property type="term" value="F:UDP-glycosyltransferase activity"/>
    <property type="evidence" value="ECO:0007669"/>
    <property type="project" value="UniProtKB-ARBA"/>
</dbReference>
<organism evidence="2 3">
    <name type="scientific">Vigna mungo</name>
    <name type="common">Black gram</name>
    <name type="synonym">Phaseolus mungo</name>
    <dbReference type="NCBI Taxonomy" id="3915"/>
    <lineage>
        <taxon>Eukaryota</taxon>
        <taxon>Viridiplantae</taxon>
        <taxon>Streptophyta</taxon>
        <taxon>Embryophyta</taxon>
        <taxon>Tracheophyta</taxon>
        <taxon>Spermatophyta</taxon>
        <taxon>Magnoliopsida</taxon>
        <taxon>eudicotyledons</taxon>
        <taxon>Gunneridae</taxon>
        <taxon>Pentapetalae</taxon>
        <taxon>rosids</taxon>
        <taxon>fabids</taxon>
        <taxon>Fabales</taxon>
        <taxon>Fabaceae</taxon>
        <taxon>Papilionoideae</taxon>
        <taxon>50 kb inversion clade</taxon>
        <taxon>NPAAA clade</taxon>
        <taxon>indigoferoid/millettioid clade</taxon>
        <taxon>Phaseoleae</taxon>
        <taxon>Vigna</taxon>
    </lineage>
</organism>
<reference evidence="2 3" key="1">
    <citation type="journal article" date="2023" name="Life. Sci Alliance">
        <title>Evolutionary insights into 3D genome organization and epigenetic landscape of Vigna mungo.</title>
        <authorList>
            <person name="Junaid A."/>
            <person name="Singh B."/>
            <person name="Bhatia S."/>
        </authorList>
    </citation>
    <scope>NUCLEOTIDE SEQUENCE [LARGE SCALE GENOMIC DNA]</scope>
    <source>
        <strain evidence="2">Urdbean</strain>
    </source>
</reference>
<dbReference type="AlphaFoldDB" id="A0AAQ3MS65"/>
<dbReference type="EMBL" id="CP144692">
    <property type="protein sequence ID" value="WVY96277.1"/>
    <property type="molecule type" value="Genomic_DNA"/>
</dbReference>
<dbReference type="PANTHER" id="PTHR48044">
    <property type="entry name" value="GLYCOSYLTRANSFERASE"/>
    <property type="match status" value="1"/>
</dbReference>
<feature type="region of interest" description="Disordered" evidence="1">
    <location>
        <begin position="1"/>
        <end position="25"/>
    </location>
</feature>
<dbReference type="PANTHER" id="PTHR48044:SF22">
    <property type="entry name" value="GLYCOSYLTRANSFERASE"/>
    <property type="match status" value="1"/>
</dbReference>
<evidence type="ECO:0000313" key="2">
    <source>
        <dbReference type="EMBL" id="WVY96277.1"/>
    </source>
</evidence>
<name>A0AAQ3MS65_VIGMU</name>
<dbReference type="GO" id="GO:1901135">
    <property type="term" value="P:carbohydrate derivative metabolic process"/>
    <property type="evidence" value="ECO:0007669"/>
    <property type="project" value="UniProtKB-ARBA"/>
</dbReference>
<feature type="compositionally biased region" description="Basic and acidic residues" evidence="1">
    <location>
        <begin position="8"/>
        <end position="17"/>
    </location>
</feature>
<dbReference type="Gene3D" id="3.40.50.2000">
    <property type="entry name" value="Glycogen Phosphorylase B"/>
    <property type="match status" value="1"/>
</dbReference>
<feature type="non-terminal residue" evidence="2">
    <location>
        <position position="1"/>
    </location>
</feature>
<gene>
    <name evidence="2" type="ORF">V8G54_028428</name>
</gene>
<protein>
    <recommendedName>
        <fullName evidence="4">Zeatin O-glucosyltransferase</fullName>
    </recommendedName>
</protein>
<evidence type="ECO:0000313" key="3">
    <source>
        <dbReference type="Proteomes" id="UP001374535"/>
    </source>
</evidence>
<keyword evidence="3" id="KW-1185">Reference proteome</keyword>